<proteinExistence type="predicted"/>
<dbReference type="EMBL" id="JACVEL010000005">
    <property type="protein sequence ID" value="MBC9812660.1"/>
    <property type="molecule type" value="Genomic_DNA"/>
</dbReference>
<evidence type="ECO:0000313" key="1">
    <source>
        <dbReference type="EMBL" id="MBC9812660.1"/>
    </source>
</evidence>
<accession>A0A8J6PKT5</accession>
<evidence type="ECO:0000313" key="2">
    <source>
        <dbReference type="Proteomes" id="UP000652681"/>
    </source>
</evidence>
<reference evidence="1" key="1">
    <citation type="submission" date="2020-09" db="EMBL/GenBank/DDBJ databases">
        <title>Taishania pollutisoli gen. nov., sp. nov., Isolated from Tetrabromobisphenol A-Contaminated Soil.</title>
        <authorList>
            <person name="Chen Q."/>
        </authorList>
    </citation>
    <scope>NUCLEOTIDE SEQUENCE</scope>
    <source>
        <strain evidence="1">CZZ-1</strain>
    </source>
</reference>
<name>A0A8J6PKT5_9FLAO</name>
<gene>
    <name evidence="1" type="ORF">H9Y05_09270</name>
</gene>
<dbReference type="RefSeq" id="WP_216714116.1">
    <property type="nucleotide sequence ID" value="NZ_JACVEL010000005.1"/>
</dbReference>
<dbReference type="Pfam" id="PF10977">
    <property type="entry name" value="DUF2797"/>
    <property type="match status" value="1"/>
</dbReference>
<protein>
    <submittedName>
        <fullName evidence="1">DUF2797 domain-containing protein</fullName>
    </submittedName>
</protein>
<dbReference type="AlphaFoldDB" id="A0A8J6PKT5"/>
<comment type="caution">
    <text evidence="1">The sequence shown here is derived from an EMBL/GenBank/DDBJ whole genome shotgun (WGS) entry which is preliminary data.</text>
</comment>
<keyword evidence="2" id="KW-1185">Reference proteome</keyword>
<dbReference type="InterPro" id="IPR021246">
    <property type="entry name" value="DUF2797"/>
</dbReference>
<organism evidence="1 2">
    <name type="scientific">Taishania pollutisoli</name>
    <dbReference type="NCBI Taxonomy" id="2766479"/>
    <lineage>
        <taxon>Bacteria</taxon>
        <taxon>Pseudomonadati</taxon>
        <taxon>Bacteroidota</taxon>
        <taxon>Flavobacteriia</taxon>
        <taxon>Flavobacteriales</taxon>
        <taxon>Crocinitomicaceae</taxon>
        <taxon>Taishania</taxon>
    </lineage>
</organism>
<sequence>MKTVFNDPIEYSLLLDGENLSVNSLIGKQIQLQHTGAIFCSSCGTKIKKTFQDGLCFKCFQSAPEASECILRPELCRAHLGEGRDIEWEQANHNQPHVVYLAASDTVKVGVTRATQVPFRWMDQGAASAIRLAETPNRYEAGKLEVALKSFFTDKTNWQRMLKNEIDESIDLEEEKWSLHDQLPSDLTEFFSENDEIIQLHYPVEQYPEKIKSLSLDKTPLIEGKLSGIKGQYLLFEDGSVINIRKHTGYEVVILVVN</sequence>
<dbReference type="Proteomes" id="UP000652681">
    <property type="component" value="Unassembled WGS sequence"/>
</dbReference>